<feature type="transmembrane region" description="Helical" evidence="2">
    <location>
        <begin position="108"/>
        <end position="129"/>
    </location>
</feature>
<dbReference type="Proteomes" id="UP000077266">
    <property type="component" value="Unassembled WGS sequence"/>
</dbReference>
<dbReference type="OrthoDB" id="2535105at2759"/>
<dbReference type="PANTHER" id="PTHR40465:SF1">
    <property type="entry name" value="DUF6534 DOMAIN-CONTAINING PROTEIN"/>
    <property type="match status" value="1"/>
</dbReference>
<feature type="transmembrane region" description="Helical" evidence="2">
    <location>
        <begin position="141"/>
        <end position="161"/>
    </location>
</feature>
<name>A0A165NUD9_EXIGL</name>
<proteinExistence type="predicted"/>
<organism evidence="4 5">
    <name type="scientific">Exidia glandulosa HHB12029</name>
    <dbReference type="NCBI Taxonomy" id="1314781"/>
    <lineage>
        <taxon>Eukaryota</taxon>
        <taxon>Fungi</taxon>
        <taxon>Dikarya</taxon>
        <taxon>Basidiomycota</taxon>
        <taxon>Agaricomycotina</taxon>
        <taxon>Agaricomycetes</taxon>
        <taxon>Auriculariales</taxon>
        <taxon>Exidiaceae</taxon>
        <taxon>Exidia</taxon>
    </lineage>
</organism>
<evidence type="ECO:0000256" key="2">
    <source>
        <dbReference type="SAM" id="Phobius"/>
    </source>
</evidence>
<feature type="transmembrane region" description="Helical" evidence="2">
    <location>
        <begin position="69"/>
        <end position="88"/>
    </location>
</feature>
<evidence type="ECO:0000256" key="1">
    <source>
        <dbReference type="SAM" id="MobiDB-lite"/>
    </source>
</evidence>
<dbReference type="PANTHER" id="PTHR40465">
    <property type="entry name" value="CHROMOSOME 1, WHOLE GENOME SHOTGUN SEQUENCE"/>
    <property type="match status" value="1"/>
</dbReference>
<feature type="transmembrane region" description="Helical" evidence="2">
    <location>
        <begin position="37"/>
        <end position="57"/>
    </location>
</feature>
<keyword evidence="2" id="KW-1133">Transmembrane helix</keyword>
<feature type="domain" description="DUF6534" evidence="3">
    <location>
        <begin position="188"/>
        <end position="274"/>
    </location>
</feature>
<gene>
    <name evidence="4" type="ORF">EXIGLDRAFT_830197</name>
</gene>
<keyword evidence="2" id="KW-0472">Membrane</keyword>
<dbReference type="AlphaFoldDB" id="A0A165NUD9"/>
<evidence type="ECO:0000313" key="5">
    <source>
        <dbReference type="Proteomes" id="UP000077266"/>
    </source>
</evidence>
<feature type="transmembrane region" description="Helical" evidence="2">
    <location>
        <begin position="181"/>
        <end position="202"/>
    </location>
</feature>
<reference evidence="4 5" key="1">
    <citation type="journal article" date="2016" name="Mol. Biol. Evol.">
        <title>Comparative Genomics of Early-Diverging Mushroom-Forming Fungi Provides Insights into the Origins of Lignocellulose Decay Capabilities.</title>
        <authorList>
            <person name="Nagy L.G."/>
            <person name="Riley R."/>
            <person name="Tritt A."/>
            <person name="Adam C."/>
            <person name="Daum C."/>
            <person name="Floudas D."/>
            <person name="Sun H."/>
            <person name="Yadav J.S."/>
            <person name="Pangilinan J."/>
            <person name="Larsson K.H."/>
            <person name="Matsuura K."/>
            <person name="Barry K."/>
            <person name="Labutti K."/>
            <person name="Kuo R."/>
            <person name="Ohm R.A."/>
            <person name="Bhattacharya S.S."/>
            <person name="Shirouzu T."/>
            <person name="Yoshinaga Y."/>
            <person name="Martin F.M."/>
            <person name="Grigoriev I.V."/>
            <person name="Hibbett D.S."/>
        </authorList>
    </citation>
    <scope>NUCLEOTIDE SEQUENCE [LARGE SCALE GENOMIC DNA]</scope>
    <source>
        <strain evidence="4 5">HHB12029</strain>
    </source>
</reference>
<feature type="transmembrane region" description="Helical" evidence="2">
    <location>
        <begin position="223"/>
        <end position="242"/>
    </location>
</feature>
<feature type="region of interest" description="Disordered" evidence="1">
    <location>
        <begin position="326"/>
        <end position="345"/>
    </location>
</feature>
<dbReference type="InParanoid" id="A0A165NUD9"/>
<dbReference type="STRING" id="1314781.A0A165NUD9"/>
<evidence type="ECO:0000259" key="3">
    <source>
        <dbReference type="Pfam" id="PF20152"/>
    </source>
</evidence>
<dbReference type="Pfam" id="PF20152">
    <property type="entry name" value="DUF6534"/>
    <property type="match status" value="1"/>
</dbReference>
<dbReference type="EMBL" id="KV425895">
    <property type="protein sequence ID" value="KZW01235.1"/>
    <property type="molecule type" value="Genomic_DNA"/>
</dbReference>
<accession>A0A165NUD9</accession>
<protein>
    <recommendedName>
        <fullName evidence="3">DUF6534 domain-containing protein</fullName>
    </recommendedName>
</protein>
<feature type="transmembrane region" description="Helical" evidence="2">
    <location>
        <begin position="248"/>
        <end position="271"/>
    </location>
</feature>
<sequence>MSSLPTGPLTPSPALPGIPVAFPPGVSIELTVGAVTISTWFSVLFCGIVITLGYIYYLEFSEDRLHFKLVAAGAIFLSLVDTVANLVWAHEWTVTLWGSIPGTGITPYAFYVNILVASLSCLLTQCFFAWRLWNISRGNKILVGVIVSGSIMQLAVVMWVFSRWAKRPLFVQLGEVLPTAYIWLIAPIISDLAISSAMFYYLRVKTRSAPTSSKLTFNAIISRTVQANVFSLLSQVLTAILMKANIGLYFFLNDVTITKVYAFSLLVSLGARRSKSSMFSMSEKTSKGETSGGGNQISLSNLHSRQGLGPRQVQGIRVTENISVHGDDEWDSQGDRKTATTFLPV</sequence>
<evidence type="ECO:0000313" key="4">
    <source>
        <dbReference type="EMBL" id="KZW01235.1"/>
    </source>
</evidence>
<keyword evidence="5" id="KW-1185">Reference proteome</keyword>
<dbReference type="InterPro" id="IPR045339">
    <property type="entry name" value="DUF6534"/>
</dbReference>
<feature type="region of interest" description="Disordered" evidence="1">
    <location>
        <begin position="280"/>
        <end position="311"/>
    </location>
</feature>
<keyword evidence="2" id="KW-0812">Transmembrane</keyword>